<dbReference type="EMBL" id="JACSQP010000001">
    <property type="protein sequence ID" value="MBD7956072.1"/>
    <property type="molecule type" value="Genomic_DNA"/>
</dbReference>
<reference evidence="1 2" key="1">
    <citation type="submission" date="2020-08" db="EMBL/GenBank/DDBJ databases">
        <title>A Genomic Blueprint of the Chicken Gut Microbiome.</title>
        <authorList>
            <person name="Gilroy R."/>
            <person name="Ravi A."/>
            <person name="Getino M."/>
            <person name="Pursley I."/>
            <person name="Horton D.L."/>
            <person name="Alikhan N.-F."/>
            <person name="Baker D."/>
            <person name="Gharbi K."/>
            <person name="Hall N."/>
            <person name="Watson M."/>
            <person name="Adriaenssens E.M."/>
            <person name="Foster-Nyarko E."/>
            <person name="Jarju S."/>
            <person name="Secka A."/>
            <person name="Antonio M."/>
            <person name="Oren A."/>
            <person name="Chaudhuri R."/>
            <person name="La Ragione R.M."/>
            <person name="Hildebrand F."/>
            <person name="Pallen M.J."/>
        </authorList>
    </citation>
    <scope>NUCLEOTIDE SEQUENCE [LARGE SCALE GENOMIC DNA]</scope>
    <source>
        <strain evidence="1 2">Sa4CUA7</strain>
    </source>
</reference>
<gene>
    <name evidence="1" type="ORF">H9651_00270</name>
</gene>
<dbReference type="RefSeq" id="WP_191717105.1">
    <property type="nucleotide sequence ID" value="NZ_JACSQP010000001.1"/>
</dbReference>
<evidence type="ECO:0000313" key="2">
    <source>
        <dbReference type="Proteomes" id="UP000648352"/>
    </source>
</evidence>
<organism evidence="1 2">
    <name type="scientific">Microbacterium pullorum</name>
    <dbReference type="NCBI Taxonomy" id="2762236"/>
    <lineage>
        <taxon>Bacteria</taxon>
        <taxon>Bacillati</taxon>
        <taxon>Actinomycetota</taxon>
        <taxon>Actinomycetes</taxon>
        <taxon>Micrococcales</taxon>
        <taxon>Microbacteriaceae</taxon>
        <taxon>Microbacterium</taxon>
    </lineage>
</organism>
<sequence>MSEEQPESMPIAPSTDVGSARLAAALAAVDVAAIGRALRADYVVVPLMRGPGGETQTRVIEAADPEGERKWELHLFSSTETYSAFLADNAEREFALQAGVGLIPLLDAYLPLLRRVVFDAAGPHPVQATPEDVRASLQPSPDDDAVAWITQEQAERGLREGERVVGFDLFLGDDWARIDLTEPRHIERDVRALVKAQLKGVPSAPVLRGQLTTWLTQTARTAAGGGGHLLAFLTRRTAEAAASVSVTQYWQELGPAGERSHLDAVGERLSTALGPQDQLHAAETGGTSFLRLTTRRMGPPELAGRPLGVVDYWLAFPDGRGLCLVSFSTPHIEQLAEVRLLADNVILAAAWDVAPAAEGSTA</sequence>
<comment type="caution">
    <text evidence="1">The sequence shown here is derived from an EMBL/GenBank/DDBJ whole genome shotgun (WGS) entry which is preliminary data.</text>
</comment>
<accession>A0ABR8RXV8</accession>
<keyword evidence="2" id="KW-1185">Reference proteome</keyword>
<proteinExistence type="predicted"/>
<protein>
    <submittedName>
        <fullName evidence="1">Uncharacterized protein</fullName>
    </submittedName>
</protein>
<name>A0ABR8RXV8_9MICO</name>
<dbReference type="Proteomes" id="UP000648352">
    <property type="component" value="Unassembled WGS sequence"/>
</dbReference>
<evidence type="ECO:0000313" key="1">
    <source>
        <dbReference type="EMBL" id="MBD7956072.1"/>
    </source>
</evidence>